<comment type="similarity">
    <text evidence="1">Belongs to the CWF19 family.</text>
</comment>
<dbReference type="GO" id="GO:0000398">
    <property type="term" value="P:mRNA splicing, via spliceosome"/>
    <property type="evidence" value="ECO:0007669"/>
    <property type="project" value="TreeGrafter"/>
</dbReference>
<feature type="compositionally biased region" description="Basic and acidic residues" evidence="2">
    <location>
        <begin position="1"/>
        <end position="27"/>
    </location>
</feature>
<feature type="compositionally biased region" description="Basic and acidic residues" evidence="2">
    <location>
        <begin position="34"/>
        <end position="54"/>
    </location>
</feature>
<dbReference type="STRING" id="1051890.A0A3N4LZQ0"/>
<evidence type="ECO:0000313" key="5">
    <source>
        <dbReference type="EMBL" id="RPB28404.1"/>
    </source>
</evidence>
<dbReference type="InterPro" id="IPR006768">
    <property type="entry name" value="Cwf19-like_C_dom-1"/>
</dbReference>
<accession>A0A3N4LZQ0</accession>
<dbReference type="PANTHER" id="PTHR12072:SF5">
    <property type="entry name" value="CWF19-LIKE PROTEIN 2"/>
    <property type="match status" value="1"/>
</dbReference>
<proteinExistence type="inferred from homology"/>
<dbReference type="InterPro" id="IPR006767">
    <property type="entry name" value="Cwf19-like_C_dom-2"/>
</dbReference>
<feature type="compositionally biased region" description="Basic residues" evidence="2">
    <location>
        <begin position="91"/>
        <end position="100"/>
    </location>
</feature>
<feature type="domain" description="Cwf19-like C-terminal" evidence="4">
    <location>
        <begin position="501"/>
        <end position="624"/>
    </location>
</feature>
<keyword evidence="6" id="KW-1185">Reference proteome</keyword>
<feature type="compositionally biased region" description="Basic residues" evidence="2">
    <location>
        <begin position="55"/>
        <end position="64"/>
    </location>
</feature>
<dbReference type="EMBL" id="ML121529">
    <property type="protein sequence ID" value="RPB28404.1"/>
    <property type="molecule type" value="Genomic_DNA"/>
</dbReference>
<evidence type="ECO:0000256" key="1">
    <source>
        <dbReference type="ARBA" id="ARBA00006795"/>
    </source>
</evidence>
<feature type="compositionally biased region" description="Basic residues" evidence="2">
    <location>
        <begin position="113"/>
        <end position="122"/>
    </location>
</feature>
<dbReference type="AlphaFoldDB" id="A0A3N4LZQ0"/>
<dbReference type="Pfam" id="PF04676">
    <property type="entry name" value="CwfJ_C_2"/>
    <property type="match status" value="1"/>
</dbReference>
<evidence type="ECO:0000313" key="6">
    <source>
        <dbReference type="Proteomes" id="UP000267821"/>
    </source>
</evidence>
<protein>
    <recommendedName>
        <fullName evidence="7">Cell cycle control protein cwf19</fullName>
    </recommendedName>
</protein>
<dbReference type="GO" id="GO:0071014">
    <property type="term" value="C:post-mRNA release spliceosomal complex"/>
    <property type="evidence" value="ECO:0007669"/>
    <property type="project" value="TreeGrafter"/>
</dbReference>
<organism evidence="5 6">
    <name type="scientific">Terfezia boudieri ATCC MYA-4762</name>
    <dbReference type="NCBI Taxonomy" id="1051890"/>
    <lineage>
        <taxon>Eukaryota</taxon>
        <taxon>Fungi</taxon>
        <taxon>Dikarya</taxon>
        <taxon>Ascomycota</taxon>
        <taxon>Pezizomycotina</taxon>
        <taxon>Pezizomycetes</taxon>
        <taxon>Pezizales</taxon>
        <taxon>Pezizaceae</taxon>
        <taxon>Terfezia</taxon>
    </lineage>
</organism>
<name>A0A3N4LZQ0_9PEZI</name>
<reference evidence="5 6" key="1">
    <citation type="journal article" date="2018" name="Nat. Ecol. Evol.">
        <title>Pezizomycetes genomes reveal the molecular basis of ectomycorrhizal truffle lifestyle.</title>
        <authorList>
            <person name="Murat C."/>
            <person name="Payen T."/>
            <person name="Noel B."/>
            <person name="Kuo A."/>
            <person name="Morin E."/>
            <person name="Chen J."/>
            <person name="Kohler A."/>
            <person name="Krizsan K."/>
            <person name="Balestrini R."/>
            <person name="Da Silva C."/>
            <person name="Montanini B."/>
            <person name="Hainaut M."/>
            <person name="Levati E."/>
            <person name="Barry K.W."/>
            <person name="Belfiori B."/>
            <person name="Cichocki N."/>
            <person name="Clum A."/>
            <person name="Dockter R.B."/>
            <person name="Fauchery L."/>
            <person name="Guy J."/>
            <person name="Iotti M."/>
            <person name="Le Tacon F."/>
            <person name="Lindquist E.A."/>
            <person name="Lipzen A."/>
            <person name="Malagnac F."/>
            <person name="Mello A."/>
            <person name="Molinier V."/>
            <person name="Miyauchi S."/>
            <person name="Poulain J."/>
            <person name="Riccioni C."/>
            <person name="Rubini A."/>
            <person name="Sitrit Y."/>
            <person name="Splivallo R."/>
            <person name="Traeger S."/>
            <person name="Wang M."/>
            <person name="Zifcakova L."/>
            <person name="Wipf D."/>
            <person name="Zambonelli A."/>
            <person name="Paolocci F."/>
            <person name="Nowrousian M."/>
            <person name="Ottonello S."/>
            <person name="Baldrian P."/>
            <person name="Spatafora J.W."/>
            <person name="Henrissat B."/>
            <person name="Nagy L.G."/>
            <person name="Aury J.M."/>
            <person name="Wincker P."/>
            <person name="Grigoriev I.V."/>
            <person name="Bonfante P."/>
            <person name="Martin F.M."/>
        </authorList>
    </citation>
    <scope>NUCLEOTIDE SEQUENCE [LARGE SCALE GENOMIC DNA]</scope>
    <source>
        <strain evidence="5 6">ATCC MYA-4762</strain>
    </source>
</reference>
<dbReference type="OrthoDB" id="2113965at2759"/>
<evidence type="ECO:0000259" key="3">
    <source>
        <dbReference type="Pfam" id="PF04676"/>
    </source>
</evidence>
<feature type="region of interest" description="Disordered" evidence="2">
    <location>
        <begin position="284"/>
        <end position="347"/>
    </location>
</feature>
<feature type="compositionally biased region" description="Basic and acidic residues" evidence="2">
    <location>
        <begin position="314"/>
        <end position="323"/>
    </location>
</feature>
<dbReference type="PANTHER" id="PTHR12072">
    <property type="entry name" value="CWF19, CELL CYCLE CONTROL PROTEIN"/>
    <property type="match status" value="1"/>
</dbReference>
<feature type="domain" description="Cwf19-like protein C-terminal" evidence="3">
    <location>
        <begin position="633"/>
        <end position="734"/>
    </location>
</feature>
<dbReference type="InParanoid" id="A0A3N4LZQ0"/>
<feature type="region of interest" description="Disordered" evidence="2">
    <location>
        <begin position="1"/>
        <end position="150"/>
    </location>
</feature>
<dbReference type="Pfam" id="PF04677">
    <property type="entry name" value="CwfJ_C_1"/>
    <property type="match status" value="1"/>
</dbReference>
<feature type="compositionally biased region" description="Basic and acidic residues" evidence="2">
    <location>
        <begin position="284"/>
        <end position="306"/>
    </location>
</feature>
<evidence type="ECO:0000259" key="4">
    <source>
        <dbReference type="Pfam" id="PF04677"/>
    </source>
</evidence>
<evidence type="ECO:0000256" key="2">
    <source>
        <dbReference type="SAM" id="MobiDB-lite"/>
    </source>
</evidence>
<dbReference type="Proteomes" id="UP000267821">
    <property type="component" value="Unassembled WGS sequence"/>
</dbReference>
<sequence length="745" mass="86543">MEVQPTKERSRRDEERRDEERRDEERRDRKRRERASDRHKDRESGRHRDREDQHRPHKASRHHRGSEERSSRHRDRERERERDKSDDRDRERRHHKRSRHHDSDEELREGCSNRRHRHKSRRSGSPSSKVNEEVADSGEGQWVEKSKPYVKLPKLRSESPIPEDVEAQKSVLKRDTWMVQAQQEAFEFTQRGTAKQPEPSHKEATKPDYAPIFHKMELNTQLGKSLDEYKSDDTSAYTFGDSGSNWRMMKLKRVYEVAEETGKGVEEVALERFGDLKSFDEAREERQELDRRQMYGNDRPDSKDRPTGYLHASRIRELQERERLRRARKPSPPQGQRLPDGPHTTTTKVLDQSTLNRMQAALLKAQLRGDPKSAEMEKEYNAALAQFANQKEPEVVVLSAMDSRMLAHGIGGRGEVKEIIKGKRKGQLEDNDDMSLEDMLREEKRTKGQVRGGEGRMFAEQIAKDAKFDDNLDYIDENADRLAKRIHKNAINLKNVAISDFRKMQRVLDTCPLCSHEDRNAPPIAPVVSLGTRVFLTLPMLPELSSGGAIIVPIQHRTNTLECDDDEWEEIRNFMKSLIKMYHHQGRGVIFYENAASSSRKRHAAITAVPMPLDIASDAPAFFREAILSSASEWSQHKKLMSTLKPELGKRAFRSTFVKEMPYFHVWFEIDGGMGHIVEDENKWPKGDLFAREVIGGMLDADELSVVKRQGRWTRDDTKRVEQFRKDWNTLDWTRVLLDGAAGGA</sequence>
<feature type="compositionally biased region" description="Basic and acidic residues" evidence="2">
    <location>
        <begin position="65"/>
        <end position="90"/>
    </location>
</feature>
<evidence type="ECO:0008006" key="7">
    <source>
        <dbReference type="Google" id="ProtNLM"/>
    </source>
</evidence>
<dbReference type="InterPro" id="IPR040194">
    <property type="entry name" value="Cwf19-like"/>
</dbReference>
<gene>
    <name evidence="5" type="ORF">L211DRAFT_381897</name>
</gene>